<feature type="region of interest" description="Disordered" evidence="2">
    <location>
        <begin position="1"/>
        <end position="26"/>
    </location>
</feature>
<dbReference type="EMBL" id="MW358928">
    <property type="protein sequence ID" value="QQK88322.1"/>
    <property type="molecule type" value="Genomic_DNA"/>
</dbReference>
<proteinExistence type="predicted"/>
<dbReference type="Proteomes" id="UP000595268">
    <property type="component" value="Segment"/>
</dbReference>
<evidence type="ECO:0008006" key="5">
    <source>
        <dbReference type="Google" id="ProtNLM"/>
    </source>
</evidence>
<feature type="region of interest" description="Disordered" evidence="2">
    <location>
        <begin position="817"/>
        <end position="840"/>
    </location>
</feature>
<feature type="compositionally biased region" description="Polar residues" evidence="2">
    <location>
        <begin position="12"/>
        <end position="26"/>
    </location>
</feature>
<sequence length="840" mass="94921">MAGESRIAQALGNRQVNPSSGNLQIGTRATYNPAQIQADPYAGQKESQLAKIFETTSTLIATGKKISNERDRIKEEEYNPIVQRYLNENDRISFRKLMLSNNIPEMEDPIFRKVLYRTLGTQAAFDIDKEMSELLSTGKLDMLTENEVFEMRAAKVNKLRERAWEDYGISPNDPIFSQGLATQVVERNNALKGAYIDRRSVIARNQAKNAFTEGANQLIRSRIPAAGKALGAYVVNGYLDGLSGDVGATQGFVAQITSGMAMQGYPKEELEAFWNTTLADGTKLGSLIDAENQQKYIEFSESRRLGADVENRAAFTAKMNQLEFTEDIDGAIRETAELKDRVGKMQGGFATQQYSELEALEKRLYTKKTQLLEQQRKDELKAADAKLKQTHLVTDMLAKAEGLDANFSPAYYAASKEDKAIAAQLVNQQIEDDPSIEPLEKLRMKVRLANGDPDGFFAEAMHTQTLRANTVLRTLAAGEQLSEEQNRELSNTLGFVKELPAEASQFMDEDSYRNFVWMNRSRELGLPQQAVARTLLEIQNDEQKDPAVRYQRQEEYRKAVLDDPEGLKYFSSGMSTDQIEDSRVYWSILRGSGMNPAQAAKETQKYVKDNYYTLGNSTLWGQSQANIIIPNKWLALEGRPDEIKINQDFLTSVIHEKFGKGNTDSLVVEKGSGDDVLTIRSLIDDSPNGTVTIPKSAFYSNYDEVKDLEALQIEESVREATKASEEAKAKEEANIAKIEKKNTQIYKRKLRKAKRNEVRREKDRRDFLKWRVVQGLATEAESKEYYKYKGMTPEQVVAQKDKEYEELIADIPTAPTTTFETKEQAERRRQRLVTDALNSR</sequence>
<evidence type="ECO:0000313" key="3">
    <source>
        <dbReference type="EMBL" id="QQK88322.1"/>
    </source>
</evidence>
<dbReference type="InterPro" id="IPR038993">
    <property type="entry name" value="Gp15"/>
</dbReference>
<keyword evidence="4" id="KW-1185">Reference proteome</keyword>
<organism evidence="3 4">
    <name type="scientific">Providencia phage PSTRCR_120</name>
    <dbReference type="NCBI Taxonomy" id="2800826"/>
    <lineage>
        <taxon>Viruses</taxon>
        <taxon>Duplodnaviria</taxon>
        <taxon>Heunggongvirae</taxon>
        <taxon>Uroviricota</taxon>
        <taxon>Caudoviricetes</taxon>
        <taxon>Autographivirales</taxon>
        <taxon>Autotranscriptaviridae</taxon>
        <taxon>Studiervirinae</taxon>
        <taxon>Solymavirus</taxon>
        <taxon>Solymavirus PSTRCR120</taxon>
    </lineage>
</organism>
<name>A0A7U3WDW2_9CAUD</name>
<dbReference type="Pfam" id="PF26212">
    <property type="entry name" value="Phage_T7_Gp15"/>
    <property type="match status" value="1"/>
</dbReference>
<reference evidence="3 4" key="1">
    <citation type="submission" date="2020-12" db="EMBL/GenBank/DDBJ databases">
        <authorList>
            <person name="Rakov C."/>
            <person name="Alkalay-Oren S."/>
            <person name="Coppenhagen-Glazer S."/>
            <person name="Hazan R."/>
        </authorList>
    </citation>
    <scope>NUCLEOTIDE SEQUENCE [LARGE SCALE GENOMIC DNA]</scope>
</reference>
<evidence type="ECO:0000313" key="4">
    <source>
        <dbReference type="Proteomes" id="UP000595268"/>
    </source>
</evidence>
<feature type="coiled-coil region" evidence="1">
    <location>
        <begin position="710"/>
        <end position="741"/>
    </location>
</feature>
<accession>A0A7U3WDW2</accession>
<evidence type="ECO:0000256" key="1">
    <source>
        <dbReference type="SAM" id="Coils"/>
    </source>
</evidence>
<protein>
    <recommendedName>
        <fullName evidence="5">Internal virion protein C</fullName>
    </recommendedName>
</protein>
<evidence type="ECO:0000256" key="2">
    <source>
        <dbReference type="SAM" id="MobiDB-lite"/>
    </source>
</evidence>
<keyword evidence="1" id="KW-0175">Coiled coil</keyword>